<dbReference type="SUPFAM" id="SSF52172">
    <property type="entry name" value="CheY-like"/>
    <property type="match status" value="1"/>
</dbReference>
<feature type="domain" description="PAS" evidence="5">
    <location>
        <begin position="173"/>
        <end position="213"/>
    </location>
</feature>
<dbReference type="Gene3D" id="3.40.50.2300">
    <property type="match status" value="1"/>
</dbReference>
<dbReference type="OrthoDB" id="5392850at2"/>
<dbReference type="CDD" id="cd00130">
    <property type="entry name" value="PAS"/>
    <property type="match status" value="1"/>
</dbReference>
<evidence type="ECO:0000256" key="2">
    <source>
        <dbReference type="PROSITE-ProRule" id="PRU00169"/>
    </source>
</evidence>
<feature type="modified residue" description="4-aspartylphosphate" evidence="2">
    <location>
        <position position="55"/>
    </location>
</feature>
<dbReference type="PANTHER" id="PTHR44591">
    <property type="entry name" value="STRESS RESPONSE REGULATOR PROTEIN 1"/>
    <property type="match status" value="1"/>
</dbReference>
<feature type="domain" description="Response regulatory" evidence="4">
    <location>
        <begin position="5"/>
        <end position="121"/>
    </location>
</feature>
<dbReference type="PANTHER" id="PTHR44591:SF19">
    <property type="entry name" value="TWO-COMPONENT RESPONSE REGULATOR-RELATED"/>
    <property type="match status" value="1"/>
</dbReference>
<dbReference type="SMART" id="SM00091">
    <property type="entry name" value="PAS"/>
    <property type="match status" value="1"/>
</dbReference>
<organism evidence="6">
    <name type="scientific">Geobacter sp. (strain M21)</name>
    <dbReference type="NCBI Taxonomy" id="443144"/>
    <lineage>
        <taxon>Bacteria</taxon>
        <taxon>Pseudomonadati</taxon>
        <taxon>Thermodesulfobacteriota</taxon>
        <taxon>Desulfuromonadia</taxon>
        <taxon>Geobacterales</taxon>
        <taxon>Geobacteraceae</taxon>
        <taxon>Geobacter</taxon>
    </lineage>
</organism>
<dbReference type="GO" id="GO:0006355">
    <property type="term" value="P:regulation of DNA-templated transcription"/>
    <property type="evidence" value="ECO:0007669"/>
    <property type="project" value="InterPro"/>
</dbReference>
<dbReference type="InterPro" id="IPR001789">
    <property type="entry name" value="Sig_transdc_resp-reg_receiver"/>
</dbReference>
<sequence>METTRILCVDDEKNVLRSLERIFLDDEYTILTASSGQEGLQLLDEEGQVQVVISDYRMPGMNGVEFLRGVFDRHPECIRIILSGYADTAAVVAAINEGKIYKFIPKPWNDDELRVTVNKAIEHFEAQRRNRQLAEELRLKNLELREVNVKLERLVEERNLELALQDRALLYARRVLDQFQFGVVGVTGDGIVLQMNREAAQILGISPNEVLGELAAMALPPELCAVAQEDGDQPRGGKDLDLAGKRLRVERLRMTDDAKAGVILTLVRNQ</sequence>
<evidence type="ECO:0000256" key="3">
    <source>
        <dbReference type="SAM" id="Coils"/>
    </source>
</evidence>
<proteinExistence type="predicted"/>
<dbReference type="AlphaFoldDB" id="C6DZA8"/>
<dbReference type="Pfam" id="PF00072">
    <property type="entry name" value="Response_reg"/>
    <property type="match status" value="1"/>
</dbReference>
<evidence type="ECO:0000259" key="4">
    <source>
        <dbReference type="PROSITE" id="PS50110"/>
    </source>
</evidence>
<dbReference type="InterPro" id="IPR013767">
    <property type="entry name" value="PAS_fold"/>
</dbReference>
<dbReference type="PROSITE" id="PS50112">
    <property type="entry name" value="PAS"/>
    <property type="match status" value="1"/>
</dbReference>
<dbReference type="InterPro" id="IPR050595">
    <property type="entry name" value="Bact_response_regulator"/>
</dbReference>
<dbReference type="SMART" id="SM00448">
    <property type="entry name" value="REC"/>
    <property type="match status" value="1"/>
</dbReference>
<evidence type="ECO:0000313" key="6">
    <source>
        <dbReference type="EMBL" id="ACT18416.1"/>
    </source>
</evidence>
<accession>C6DZA8</accession>
<reference evidence="6" key="1">
    <citation type="submission" date="2009-07" db="EMBL/GenBank/DDBJ databases">
        <title>Complete sequence of Geobacter sp. M21.</title>
        <authorList>
            <consortium name="US DOE Joint Genome Institute"/>
            <person name="Lucas S."/>
            <person name="Copeland A."/>
            <person name="Lapidus A."/>
            <person name="Glavina del Rio T."/>
            <person name="Dalin E."/>
            <person name="Tice H."/>
            <person name="Bruce D."/>
            <person name="Goodwin L."/>
            <person name="Pitluck S."/>
            <person name="Saunders E."/>
            <person name="Brettin T."/>
            <person name="Detter J.C."/>
            <person name="Han C."/>
            <person name="Larimer F."/>
            <person name="Land M."/>
            <person name="Hauser L."/>
            <person name="Kyrpides N."/>
            <person name="Ovchinnikova G."/>
            <person name="Lovley D."/>
        </authorList>
    </citation>
    <scope>NUCLEOTIDE SEQUENCE [LARGE SCALE GENOMIC DNA]</scope>
    <source>
        <strain evidence="6">M21</strain>
    </source>
</reference>
<dbReference type="SUPFAM" id="SSF55785">
    <property type="entry name" value="PYP-like sensor domain (PAS domain)"/>
    <property type="match status" value="1"/>
</dbReference>
<dbReference type="GO" id="GO:0000160">
    <property type="term" value="P:phosphorelay signal transduction system"/>
    <property type="evidence" value="ECO:0007669"/>
    <property type="project" value="InterPro"/>
</dbReference>
<dbReference type="KEGG" id="gem:GM21_2368"/>
<dbReference type="STRING" id="443144.GM21_2368"/>
<dbReference type="CDD" id="cd17569">
    <property type="entry name" value="REC_HupR-like"/>
    <property type="match status" value="1"/>
</dbReference>
<dbReference type="eggNOG" id="COG3437">
    <property type="taxonomic scope" value="Bacteria"/>
</dbReference>
<dbReference type="EMBL" id="CP001661">
    <property type="protein sequence ID" value="ACT18416.1"/>
    <property type="molecule type" value="Genomic_DNA"/>
</dbReference>
<feature type="coiled-coil region" evidence="3">
    <location>
        <begin position="130"/>
        <end position="157"/>
    </location>
</feature>
<evidence type="ECO:0000256" key="1">
    <source>
        <dbReference type="ARBA" id="ARBA00022553"/>
    </source>
</evidence>
<dbReference type="InterPro" id="IPR035965">
    <property type="entry name" value="PAS-like_dom_sf"/>
</dbReference>
<evidence type="ECO:0000259" key="5">
    <source>
        <dbReference type="PROSITE" id="PS50112"/>
    </source>
</evidence>
<dbReference type="InterPro" id="IPR000014">
    <property type="entry name" value="PAS"/>
</dbReference>
<dbReference type="PROSITE" id="PS50110">
    <property type="entry name" value="RESPONSE_REGULATORY"/>
    <property type="match status" value="1"/>
</dbReference>
<dbReference type="Gene3D" id="3.30.450.20">
    <property type="entry name" value="PAS domain"/>
    <property type="match status" value="1"/>
</dbReference>
<dbReference type="Pfam" id="PF00989">
    <property type="entry name" value="PAS"/>
    <property type="match status" value="1"/>
</dbReference>
<keyword evidence="3" id="KW-0175">Coiled coil</keyword>
<dbReference type="InterPro" id="IPR011006">
    <property type="entry name" value="CheY-like_superfamily"/>
</dbReference>
<name>C6DZA8_GEOSM</name>
<dbReference type="HOGENOM" id="CLU_081249_0_0_7"/>
<keyword evidence="1 2" id="KW-0597">Phosphoprotein</keyword>
<gene>
    <name evidence="6" type="ordered locus">GM21_2368</name>
</gene>
<protein>
    <submittedName>
        <fullName evidence="6">Putative PAS/PAC sensor protein</fullName>
    </submittedName>
</protein>